<dbReference type="EMBL" id="CAMGYJ010000008">
    <property type="protein sequence ID" value="CAI0461605.1"/>
    <property type="molecule type" value="Genomic_DNA"/>
</dbReference>
<sequence length="50" mass="5723">LCKSEDKSREIKEAVSASSQGNDSVIYYQSTKWKEADTKTPTWLNLNLCR</sequence>
<name>A0AAV0NSG5_9ROSI</name>
<proteinExistence type="predicted"/>
<accession>A0AAV0NSG5</accession>
<comment type="caution">
    <text evidence="1">The sequence shown here is derived from an EMBL/GenBank/DDBJ whole genome shotgun (WGS) entry which is preliminary data.</text>
</comment>
<organism evidence="1 2">
    <name type="scientific">Linum tenue</name>
    <dbReference type="NCBI Taxonomy" id="586396"/>
    <lineage>
        <taxon>Eukaryota</taxon>
        <taxon>Viridiplantae</taxon>
        <taxon>Streptophyta</taxon>
        <taxon>Embryophyta</taxon>
        <taxon>Tracheophyta</taxon>
        <taxon>Spermatophyta</taxon>
        <taxon>Magnoliopsida</taxon>
        <taxon>eudicotyledons</taxon>
        <taxon>Gunneridae</taxon>
        <taxon>Pentapetalae</taxon>
        <taxon>rosids</taxon>
        <taxon>fabids</taxon>
        <taxon>Malpighiales</taxon>
        <taxon>Linaceae</taxon>
        <taxon>Linum</taxon>
    </lineage>
</organism>
<dbReference type="Proteomes" id="UP001154282">
    <property type="component" value="Unassembled WGS sequence"/>
</dbReference>
<protein>
    <submittedName>
        <fullName evidence="1">Uncharacterized protein</fullName>
    </submittedName>
</protein>
<feature type="non-terminal residue" evidence="1">
    <location>
        <position position="1"/>
    </location>
</feature>
<evidence type="ECO:0000313" key="2">
    <source>
        <dbReference type="Proteomes" id="UP001154282"/>
    </source>
</evidence>
<keyword evidence="2" id="KW-1185">Reference proteome</keyword>
<gene>
    <name evidence="1" type="ORF">LITE_LOCUS35011</name>
</gene>
<evidence type="ECO:0000313" key="1">
    <source>
        <dbReference type="EMBL" id="CAI0461605.1"/>
    </source>
</evidence>
<dbReference type="AlphaFoldDB" id="A0AAV0NSG5"/>
<reference evidence="1" key="1">
    <citation type="submission" date="2022-08" db="EMBL/GenBank/DDBJ databases">
        <authorList>
            <person name="Gutierrez-Valencia J."/>
        </authorList>
    </citation>
    <scope>NUCLEOTIDE SEQUENCE</scope>
</reference>